<organism evidence="4 5">
    <name type="scientific">Umboniibacter marinipuniceus</name>
    <dbReference type="NCBI Taxonomy" id="569599"/>
    <lineage>
        <taxon>Bacteria</taxon>
        <taxon>Pseudomonadati</taxon>
        <taxon>Pseudomonadota</taxon>
        <taxon>Gammaproteobacteria</taxon>
        <taxon>Cellvibrionales</taxon>
        <taxon>Cellvibrionaceae</taxon>
        <taxon>Umboniibacter</taxon>
    </lineage>
</organism>
<evidence type="ECO:0000313" key="5">
    <source>
        <dbReference type="Proteomes" id="UP000267187"/>
    </source>
</evidence>
<dbReference type="OrthoDB" id="210852at2"/>
<evidence type="ECO:0000313" key="4">
    <source>
        <dbReference type="EMBL" id="RMA79483.1"/>
    </source>
</evidence>
<evidence type="ECO:0000256" key="2">
    <source>
        <dbReference type="ARBA" id="ARBA00023002"/>
    </source>
</evidence>
<dbReference type="PRINTS" id="PR00080">
    <property type="entry name" value="SDRFAMILY"/>
</dbReference>
<sequence length="276" mass="29510">MKIKDSRIIITGGAAGIGAALARRFHQAGAKQIIIVDHEAKAAEYIAAEVGGLSVSIDVCNEQALKELVDRIELEEGAIDLFVSNAGTGKGDGEPWWATSASNDDWQLLWQLHVMAHVYAARACLPYFINRQSGWFLNTASAAGLLNQIGDAAYSTTKHAAIGFAESLAITHGDDGIGVSVLAPQAVATGLIGMANGKSDIAGVLTPEQVAQCVVEGLERGDFMILPHSEVKKFFTAKAENYNRWVGGMRKLRRQSIALNPESGIRLPVSQLKESK</sequence>
<dbReference type="SUPFAM" id="SSF51735">
    <property type="entry name" value="NAD(P)-binding Rossmann-fold domains"/>
    <property type="match status" value="1"/>
</dbReference>
<dbReference type="InterPro" id="IPR002347">
    <property type="entry name" value="SDR_fam"/>
</dbReference>
<accession>A0A3M0A3C3</accession>
<keyword evidence="5" id="KW-1185">Reference proteome</keyword>
<reference evidence="4 5" key="1">
    <citation type="submission" date="2018-10" db="EMBL/GenBank/DDBJ databases">
        <title>Genomic Encyclopedia of Type Strains, Phase IV (KMG-IV): sequencing the most valuable type-strain genomes for metagenomic binning, comparative biology and taxonomic classification.</title>
        <authorList>
            <person name="Goeker M."/>
        </authorList>
    </citation>
    <scope>NUCLEOTIDE SEQUENCE [LARGE SCALE GENOMIC DNA]</scope>
    <source>
        <strain evidence="4 5">DSM 25080</strain>
    </source>
</reference>
<dbReference type="EMBL" id="REFJ01000004">
    <property type="protein sequence ID" value="RMA79483.1"/>
    <property type="molecule type" value="Genomic_DNA"/>
</dbReference>
<dbReference type="Pfam" id="PF00106">
    <property type="entry name" value="adh_short"/>
    <property type="match status" value="1"/>
</dbReference>
<dbReference type="CDD" id="cd05233">
    <property type="entry name" value="SDR_c"/>
    <property type="match status" value="1"/>
</dbReference>
<comment type="caution">
    <text evidence="4">The sequence shown here is derived from an EMBL/GenBank/DDBJ whole genome shotgun (WGS) entry which is preliminary data.</text>
</comment>
<dbReference type="Gene3D" id="3.40.50.720">
    <property type="entry name" value="NAD(P)-binding Rossmann-like Domain"/>
    <property type="match status" value="1"/>
</dbReference>
<evidence type="ECO:0000256" key="1">
    <source>
        <dbReference type="ARBA" id="ARBA00006484"/>
    </source>
</evidence>
<gene>
    <name evidence="4" type="ORF">DFR27_1924</name>
</gene>
<name>A0A3M0A3C3_9GAMM</name>
<dbReference type="AlphaFoldDB" id="A0A3M0A3C3"/>
<protein>
    <submittedName>
        <fullName evidence="4">NADP-dependent 3-hydroxy acid dehydrogenase YdfG</fullName>
    </submittedName>
</protein>
<dbReference type="PANTHER" id="PTHR43391">
    <property type="entry name" value="RETINOL DEHYDROGENASE-RELATED"/>
    <property type="match status" value="1"/>
</dbReference>
<comment type="similarity">
    <text evidence="1 3">Belongs to the short-chain dehydrogenases/reductases (SDR) family.</text>
</comment>
<proteinExistence type="inferred from homology"/>
<dbReference type="PROSITE" id="PS00061">
    <property type="entry name" value="ADH_SHORT"/>
    <property type="match status" value="1"/>
</dbReference>
<dbReference type="InterPro" id="IPR020904">
    <property type="entry name" value="Sc_DH/Rdtase_CS"/>
</dbReference>
<keyword evidence="2" id="KW-0560">Oxidoreductase</keyword>
<dbReference type="Proteomes" id="UP000267187">
    <property type="component" value="Unassembled WGS sequence"/>
</dbReference>
<dbReference type="RefSeq" id="WP_121877238.1">
    <property type="nucleotide sequence ID" value="NZ_REFJ01000004.1"/>
</dbReference>
<dbReference type="PRINTS" id="PR00081">
    <property type="entry name" value="GDHRDH"/>
</dbReference>
<dbReference type="PANTHER" id="PTHR43391:SF26">
    <property type="entry name" value="BLL7251 PROTEIN"/>
    <property type="match status" value="1"/>
</dbReference>
<dbReference type="InterPro" id="IPR036291">
    <property type="entry name" value="NAD(P)-bd_dom_sf"/>
</dbReference>
<dbReference type="GO" id="GO:0016491">
    <property type="term" value="F:oxidoreductase activity"/>
    <property type="evidence" value="ECO:0007669"/>
    <property type="project" value="UniProtKB-KW"/>
</dbReference>
<evidence type="ECO:0000256" key="3">
    <source>
        <dbReference type="RuleBase" id="RU000363"/>
    </source>
</evidence>